<dbReference type="Proteomes" id="UP000251891">
    <property type="component" value="Unassembled WGS sequence"/>
</dbReference>
<evidence type="ECO:0008006" key="3">
    <source>
        <dbReference type="Google" id="ProtNLM"/>
    </source>
</evidence>
<protein>
    <recommendedName>
        <fullName evidence="3">MobA-like NTP transferase domain-containing protein</fullName>
    </recommendedName>
</protein>
<dbReference type="AlphaFoldDB" id="A0A365H342"/>
<dbReference type="SUPFAM" id="SSF53448">
    <property type="entry name" value="Nucleotide-diphospho-sugar transferases"/>
    <property type="match status" value="1"/>
</dbReference>
<organism evidence="1 2">
    <name type="scientific">Actinomadura craniellae</name>
    <dbReference type="NCBI Taxonomy" id="2231787"/>
    <lineage>
        <taxon>Bacteria</taxon>
        <taxon>Bacillati</taxon>
        <taxon>Actinomycetota</taxon>
        <taxon>Actinomycetes</taxon>
        <taxon>Streptosporangiales</taxon>
        <taxon>Thermomonosporaceae</taxon>
        <taxon>Actinomadura</taxon>
    </lineage>
</organism>
<accession>A0A365H342</accession>
<dbReference type="Gene3D" id="3.90.550.10">
    <property type="entry name" value="Spore Coat Polysaccharide Biosynthesis Protein SpsA, Chain A"/>
    <property type="match status" value="1"/>
</dbReference>
<evidence type="ECO:0000313" key="1">
    <source>
        <dbReference type="EMBL" id="RAY13524.1"/>
    </source>
</evidence>
<dbReference type="InterPro" id="IPR029044">
    <property type="entry name" value="Nucleotide-diphossugar_trans"/>
</dbReference>
<proteinExistence type="predicted"/>
<dbReference type="OrthoDB" id="3829125at2"/>
<sequence length="197" mass="20103">MAILAGAGGRAAAPPGVDAELFRRAMLEDTYEVVAGLELVTPALTLPPGGRAEAESIVWPGTQLLRAGTAAQVLAELADLGAEEAALVVPDVPDLPALLIGKLFRALGGAPVAACPAADGSLVAVAVRLPAPGWLDDLDLDAPDAAARLRGAAPGAGLVRRGPGWHRLRTPADLHHLDPGLEGWDTTRTLLQGVPLN</sequence>
<gene>
    <name evidence="1" type="ORF">DPM19_19785</name>
</gene>
<dbReference type="EMBL" id="QLYX01000009">
    <property type="protein sequence ID" value="RAY13524.1"/>
    <property type="molecule type" value="Genomic_DNA"/>
</dbReference>
<comment type="caution">
    <text evidence="1">The sequence shown here is derived from an EMBL/GenBank/DDBJ whole genome shotgun (WGS) entry which is preliminary data.</text>
</comment>
<evidence type="ECO:0000313" key="2">
    <source>
        <dbReference type="Proteomes" id="UP000251891"/>
    </source>
</evidence>
<reference evidence="1 2" key="1">
    <citation type="submission" date="2018-06" db="EMBL/GenBank/DDBJ databases">
        <title>Actinomadura craniellae sp. nov. isolated from marine sponge Craniella sp.</title>
        <authorList>
            <person name="Li L."/>
            <person name="Xu Q.H."/>
            <person name="Lin H.W."/>
            <person name="Lu Y.H."/>
        </authorList>
    </citation>
    <scope>NUCLEOTIDE SEQUENCE [LARGE SCALE GENOMIC DNA]</scope>
    <source>
        <strain evidence="1 2">LHW63021</strain>
    </source>
</reference>
<keyword evidence="2" id="KW-1185">Reference proteome</keyword>
<name>A0A365H342_9ACTN</name>